<evidence type="ECO:0000256" key="2">
    <source>
        <dbReference type="ARBA" id="ARBA00022679"/>
    </source>
</evidence>
<evidence type="ECO:0000313" key="7">
    <source>
        <dbReference type="EMBL" id="RVU29195.1"/>
    </source>
</evidence>
<evidence type="ECO:0000256" key="4">
    <source>
        <dbReference type="ARBA" id="ARBA00022694"/>
    </source>
</evidence>
<comment type="caution">
    <text evidence="7">The sequence shown here is derived from an EMBL/GenBank/DDBJ whole genome shotgun (WGS) entry which is preliminary data.</text>
</comment>
<feature type="coiled-coil region" evidence="5">
    <location>
        <begin position="211"/>
        <end position="238"/>
    </location>
</feature>
<dbReference type="PANTHER" id="PTHR21392">
    <property type="entry name" value="TRNA-URIDINE AMINOCARBOXYPROPYLTRANSFERASE 2"/>
    <property type="match status" value="1"/>
</dbReference>
<dbReference type="GO" id="GO:0016432">
    <property type="term" value="F:tRNA-uridine aminocarboxypropyltransferase activity"/>
    <property type="evidence" value="ECO:0007669"/>
    <property type="project" value="UniProtKB-EC"/>
</dbReference>
<dbReference type="EC" id="2.5.1.25" evidence="1"/>
<dbReference type="SMART" id="SM01144">
    <property type="entry name" value="DTW"/>
    <property type="match status" value="1"/>
</dbReference>
<gene>
    <name evidence="7" type="ORF">EOE65_17345</name>
</gene>
<protein>
    <recommendedName>
        <fullName evidence="1">tRNA-uridine aminocarboxypropyltransferase</fullName>
        <ecNumber evidence="1">2.5.1.25</ecNumber>
    </recommendedName>
</protein>
<evidence type="ECO:0000256" key="3">
    <source>
        <dbReference type="ARBA" id="ARBA00022691"/>
    </source>
</evidence>
<name>A0A437Q3X7_9GAMM</name>
<dbReference type="PANTHER" id="PTHR21392:SF1">
    <property type="entry name" value="TRNA-URIDINE AMINOCARBOXYPROPYLTRANSFERASE"/>
    <property type="match status" value="1"/>
</dbReference>
<proteinExistence type="predicted"/>
<dbReference type="InterPro" id="IPR039262">
    <property type="entry name" value="DTWD2/TAPT"/>
</dbReference>
<evidence type="ECO:0000313" key="8">
    <source>
        <dbReference type="Proteomes" id="UP000282818"/>
    </source>
</evidence>
<reference evidence="7 8" key="1">
    <citation type="submission" date="2019-01" db="EMBL/GenBank/DDBJ databases">
        <authorList>
            <person name="Chen W.-M."/>
        </authorList>
    </citation>
    <scope>NUCLEOTIDE SEQUENCE [LARGE SCALE GENOMIC DNA]</scope>
    <source>
        <strain evidence="7 8">HPM-16</strain>
    </source>
</reference>
<organism evidence="7 8">
    <name type="scientific">Neptunomonas marina</name>
    <dbReference type="NCBI Taxonomy" id="1815562"/>
    <lineage>
        <taxon>Bacteria</taxon>
        <taxon>Pseudomonadati</taxon>
        <taxon>Pseudomonadota</taxon>
        <taxon>Gammaproteobacteria</taxon>
        <taxon>Oceanospirillales</taxon>
        <taxon>Oceanospirillaceae</taxon>
        <taxon>Neptunomonas</taxon>
    </lineage>
</organism>
<feature type="domain" description="DTW" evidence="6">
    <location>
        <begin position="17"/>
        <end position="210"/>
    </location>
</feature>
<sequence length="238" mass="26714">MFDRNAPRKPFVARGSRIERCADCFVSSDLCLCDAKPNMSAQATFWLMTHHNEVYKPTNTGRLVLDAIADSQLLTWSRTEPDPHFLALLQNTAYQPCIVFPAGEGYEDRMVSAQQLAASGKKPALILLDGTWRQARRMFRLSRYLDELPAIEPLPGRESRYDLRQAAASHHLSTAEVAAAVLEDLGDRDSAAALNAYFDLFNAAYYASRRQLDLSEKMAAARTKLAELSAQRMLQEEK</sequence>
<keyword evidence="8" id="KW-1185">Reference proteome</keyword>
<dbReference type="Pfam" id="PF03942">
    <property type="entry name" value="DTW"/>
    <property type="match status" value="1"/>
</dbReference>
<dbReference type="GO" id="GO:0008033">
    <property type="term" value="P:tRNA processing"/>
    <property type="evidence" value="ECO:0007669"/>
    <property type="project" value="UniProtKB-KW"/>
</dbReference>
<evidence type="ECO:0000256" key="1">
    <source>
        <dbReference type="ARBA" id="ARBA00012386"/>
    </source>
</evidence>
<keyword evidence="3" id="KW-0949">S-adenosyl-L-methionine</keyword>
<keyword evidence="5" id="KW-0175">Coiled coil</keyword>
<accession>A0A437Q3X7</accession>
<dbReference type="RefSeq" id="WP_127696088.1">
    <property type="nucleotide sequence ID" value="NZ_SACQ01000013.1"/>
</dbReference>
<evidence type="ECO:0000256" key="5">
    <source>
        <dbReference type="SAM" id="Coils"/>
    </source>
</evidence>
<dbReference type="AlphaFoldDB" id="A0A437Q3X7"/>
<dbReference type="Proteomes" id="UP000282818">
    <property type="component" value="Unassembled WGS sequence"/>
</dbReference>
<keyword evidence="4" id="KW-0819">tRNA processing</keyword>
<evidence type="ECO:0000259" key="6">
    <source>
        <dbReference type="SMART" id="SM01144"/>
    </source>
</evidence>
<dbReference type="EMBL" id="SACQ01000013">
    <property type="protein sequence ID" value="RVU29195.1"/>
    <property type="molecule type" value="Genomic_DNA"/>
</dbReference>
<keyword evidence="2" id="KW-0808">Transferase</keyword>
<dbReference type="InterPro" id="IPR005636">
    <property type="entry name" value="DTW"/>
</dbReference>